<keyword evidence="14" id="KW-0496">Mitochondrion</keyword>
<evidence type="ECO:0000256" key="6">
    <source>
        <dbReference type="ARBA" id="ARBA00012487"/>
    </source>
</evidence>
<dbReference type="AlphaFoldDB" id="A0ABD1ZF19"/>
<keyword evidence="13" id="KW-0443">Lipid metabolism</keyword>
<evidence type="ECO:0000256" key="13">
    <source>
        <dbReference type="ARBA" id="ARBA00023098"/>
    </source>
</evidence>
<evidence type="ECO:0000256" key="9">
    <source>
        <dbReference type="ARBA" id="ARBA00022679"/>
    </source>
</evidence>
<evidence type="ECO:0000256" key="15">
    <source>
        <dbReference type="ARBA" id="ARBA00023136"/>
    </source>
</evidence>
<evidence type="ECO:0000256" key="17">
    <source>
        <dbReference type="ARBA" id="ARBA00023264"/>
    </source>
</evidence>
<evidence type="ECO:0000256" key="8">
    <source>
        <dbReference type="ARBA" id="ARBA00022516"/>
    </source>
</evidence>
<evidence type="ECO:0000256" key="1">
    <source>
        <dbReference type="ARBA" id="ARBA00001946"/>
    </source>
</evidence>
<dbReference type="GO" id="GO:0004605">
    <property type="term" value="F:phosphatidate cytidylyltransferase activity"/>
    <property type="evidence" value="ECO:0007669"/>
    <property type="project" value="UniProtKB-EC"/>
</dbReference>
<dbReference type="EMBL" id="JBHFFA010000001">
    <property type="protein sequence ID" value="KAL2649580.1"/>
    <property type="molecule type" value="Genomic_DNA"/>
</dbReference>
<comment type="cofactor">
    <cofactor evidence="1">
        <name>Mg(2+)</name>
        <dbReference type="ChEBI" id="CHEBI:18420"/>
    </cofactor>
</comment>
<evidence type="ECO:0000256" key="14">
    <source>
        <dbReference type="ARBA" id="ARBA00023128"/>
    </source>
</evidence>
<dbReference type="PANTHER" id="PTHR13619:SF0">
    <property type="entry name" value="PHOSPHATIDATE CYTIDYLYLTRANSFERASE, MITOCHONDRIAL"/>
    <property type="match status" value="1"/>
</dbReference>
<evidence type="ECO:0000256" key="18">
    <source>
        <dbReference type="ARBA" id="ARBA00029893"/>
    </source>
</evidence>
<evidence type="ECO:0000256" key="11">
    <source>
        <dbReference type="ARBA" id="ARBA00022792"/>
    </source>
</evidence>
<keyword evidence="9" id="KW-0808">Transferase</keyword>
<keyword evidence="20" id="KW-1185">Reference proteome</keyword>
<comment type="caution">
    <text evidence="19">The sequence shown here is derived from an EMBL/GenBank/DDBJ whole genome shotgun (WGS) entry which is preliminary data.</text>
</comment>
<keyword evidence="17" id="KW-1208">Phospholipid metabolism</keyword>
<dbReference type="GO" id="GO:0005743">
    <property type="term" value="C:mitochondrial inner membrane"/>
    <property type="evidence" value="ECO:0007669"/>
    <property type="project" value="UniProtKB-SubCell"/>
</dbReference>
<organism evidence="19 20">
    <name type="scientific">Riccia fluitans</name>
    <dbReference type="NCBI Taxonomy" id="41844"/>
    <lineage>
        <taxon>Eukaryota</taxon>
        <taxon>Viridiplantae</taxon>
        <taxon>Streptophyta</taxon>
        <taxon>Embryophyta</taxon>
        <taxon>Marchantiophyta</taxon>
        <taxon>Marchantiopsida</taxon>
        <taxon>Marchantiidae</taxon>
        <taxon>Marchantiales</taxon>
        <taxon>Ricciaceae</taxon>
        <taxon>Riccia</taxon>
    </lineage>
</organism>
<accession>A0ABD1ZF19</accession>
<comment type="subcellular location">
    <subcellularLocation>
        <location evidence="2">Mitochondrion inner membrane</location>
        <topology evidence="2">Peripheral membrane protein</topology>
        <orientation evidence="2">Matrix side</orientation>
    </subcellularLocation>
</comment>
<sequence length="107" mass="12155">MSRMMLSRDELAEPLGILPPVEFAFSYGSGVFPQPADAAIHEKPMVDYILGVSSPAEWHTKNIDKNPHHYSSWLAKFGGNWIRFLALQRRLGSEFTSIRLFHGKTRP</sequence>
<evidence type="ECO:0000313" key="19">
    <source>
        <dbReference type="EMBL" id="KAL2649580.1"/>
    </source>
</evidence>
<name>A0ABD1ZF19_9MARC</name>
<keyword evidence="12" id="KW-0460">Magnesium</keyword>
<keyword evidence="10" id="KW-0548">Nucleotidyltransferase</keyword>
<evidence type="ECO:0000256" key="5">
    <source>
        <dbReference type="ARBA" id="ARBA00005458"/>
    </source>
</evidence>
<comment type="similarity">
    <text evidence="5">Belongs to the TAM41 family.</text>
</comment>
<keyword evidence="11" id="KW-0999">Mitochondrion inner membrane</keyword>
<evidence type="ECO:0000313" key="20">
    <source>
        <dbReference type="Proteomes" id="UP001605036"/>
    </source>
</evidence>
<proteinExistence type="inferred from homology"/>
<evidence type="ECO:0000256" key="12">
    <source>
        <dbReference type="ARBA" id="ARBA00022842"/>
    </source>
</evidence>
<dbReference type="InterPro" id="IPR015222">
    <property type="entry name" value="Tam41"/>
</dbReference>
<evidence type="ECO:0000256" key="10">
    <source>
        <dbReference type="ARBA" id="ARBA00022695"/>
    </source>
</evidence>
<evidence type="ECO:0000256" key="4">
    <source>
        <dbReference type="ARBA" id="ARBA00005189"/>
    </source>
</evidence>
<dbReference type="EC" id="2.7.7.41" evidence="6"/>
<dbReference type="PANTHER" id="PTHR13619">
    <property type="entry name" value="PHOSPHATIDATE CYTIDYLYLTRANSFERASE, MITOCHONDRIAL"/>
    <property type="match status" value="1"/>
</dbReference>
<protein>
    <recommendedName>
        <fullName evidence="7">Phosphatidate cytidylyltransferase, mitochondrial</fullName>
        <ecNumber evidence="6">2.7.7.41</ecNumber>
    </recommendedName>
    <alternativeName>
        <fullName evidence="18">CDP-diacylglycerol synthase</fullName>
    </alternativeName>
</protein>
<keyword evidence="8" id="KW-0444">Lipid biosynthesis</keyword>
<comment type="pathway">
    <text evidence="4">Lipid metabolism.</text>
</comment>
<dbReference type="GO" id="GO:0008654">
    <property type="term" value="P:phospholipid biosynthetic process"/>
    <property type="evidence" value="ECO:0007669"/>
    <property type="project" value="UniProtKB-KW"/>
</dbReference>
<evidence type="ECO:0000256" key="3">
    <source>
        <dbReference type="ARBA" id="ARBA00005119"/>
    </source>
</evidence>
<keyword evidence="15" id="KW-0472">Membrane</keyword>
<comment type="pathway">
    <text evidence="3">Phospholipid metabolism; CDP-diacylglycerol biosynthesis; CDP-diacylglycerol from sn-glycerol 3-phosphate: step 3/3.</text>
</comment>
<evidence type="ECO:0000256" key="2">
    <source>
        <dbReference type="ARBA" id="ARBA00004443"/>
    </source>
</evidence>
<keyword evidence="16" id="KW-0594">Phospholipid biosynthesis</keyword>
<gene>
    <name evidence="19" type="ORF">R1flu_017708</name>
</gene>
<evidence type="ECO:0000256" key="7">
    <source>
        <dbReference type="ARBA" id="ARBA00018337"/>
    </source>
</evidence>
<reference evidence="19 20" key="1">
    <citation type="submission" date="2024-09" db="EMBL/GenBank/DDBJ databases">
        <title>Chromosome-scale assembly of Riccia fluitans.</title>
        <authorList>
            <person name="Paukszto L."/>
            <person name="Sawicki J."/>
            <person name="Karawczyk K."/>
            <person name="Piernik-Szablinska J."/>
            <person name="Szczecinska M."/>
            <person name="Mazdziarz M."/>
        </authorList>
    </citation>
    <scope>NUCLEOTIDE SEQUENCE [LARGE SCALE GENOMIC DNA]</scope>
    <source>
        <strain evidence="19">Rf_01</strain>
        <tissue evidence="19">Aerial parts of the thallus</tissue>
    </source>
</reference>
<dbReference type="Pfam" id="PF09139">
    <property type="entry name" value="Tam41_Mmp37"/>
    <property type="match status" value="1"/>
</dbReference>
<dbReference type="Proteomes" id="UP001605036">
    <property type="component" value="Unassembled WGS sequence"/>
</dbReference>
<evidence type="ECO:0000256" key="16">
    <source>
        <dbReference type="ARBA" id="ARBA00023209"/>
    </source>
</evidence>